<evidence type="ECO:0000256" key="7">
    <source>
        <dbReference type="SAM" id="MobiDB-lite"/>
    </source>
</evidence>
<dbReference type="FunFam" id="1.10.630.10:FF:000018">
    <property type="entry name" value="Cytochrome P450 monooxygenase"/>
    <property type="match status" value="1"/>
</dbReference>
<name>A0A4U5WVB9_STRLS</name>
<dbReference type="PANTHER" id="PTHR46696:SF1">
    <property type="entry name" value="CYTOCHROME P450 YJIB-RELATED"/>
    <property type="match status" value="1"/>
</dbReference>
<dbReference type="PRINTS" id="PR00359">
    <property type="entry name" value="BP450"/>
</dbReference>
<dbReference type="CDD" id="cd11029">
    <property type="entry name" value="CYP107-like"/>
    <property type="match status" value="1"/>
</dbReference>
<dbReference type="GO" id="GO:0005506">
    <property type="term" value="F:iron ion binding"/>
    <property type="evidence" value="ECO:0007669"/>
    <property type="project" value="InterPro"/>
</dbReference>
<keyword evidence="5" id="KW-0408">Iron</keyword>
<evidence type="ECO:0000256" key="3">
    <source>
        <dbReference type="ARBA" id="ARBA00022723"/>
    </source>
</evidence>
<evidence type="ECO:0000256" key="4">
    <source>
        <dbReference type="ARBA" id="ARBA00023002"/>
    </source>
</evidence>
<keyword evidence="3" id="KW-0479">Metal-binding</keyword>
<evidence type="ECO:0000313" key="9">
    <source>
        <dbReference type="Proteomes" id="UP000305929"/>
    </source>
</evidence>
<evidence type="ECO:0000256" key="1">
    <source>
        <dbReference type="ARBA" id="ARBA00010617"/>
    </source>
</evidence>
<evidence type="ECO:0000256" key="6">
    <source>
        <dbReference type="ARBA" id="ARBA00023033"/>
    </source>
</evidence>
<comment type="caution">
    <text evidence="8">The sequence shown here is derived from an EMBL/GenBank/DDBJ whole genome shotgun (WGS) entry which is preliminary data.</text>
</comment>
<dbReference type="InterPro" id="IPR036396">
    <property type="entry name" value="Cyt_P450_sf"/>
</dbReference>
<keyword evidence="4" id="KW-0560">Oxidoreductase</keyword>
<gene>
    <name evidence="8" type="ORF">E4U91_35365</name>
</gene>
<dbReference type="InterPro" id="IPR001128">
    <property type="entry name" value="Cyt_P450"/>
</dbReference>
<dbReference type="GO" id="GO:0016705">
    <property type="term" value="F:oxidoreductase activity, acting on paired donors, with incorporation or reduction of molecular oxygen"/>
    <property type="evidence" value="ECO:0007669"/>
    <property type="project" value="InterPro"/>
</dbReference>
<dbReference type="GO" id="GO:0020037">
    <property type="term" value="F:heme binding"/>
    <property type="evidence" value="ECO:0007669"/>
    <property type="project" value="InterPro"/>
</dbReference>
<dbReference type="OrthoDB" id="5500002at2"/>
<dbReference type="GO" id="GO:0004497">
    <property type="term" value="F:monooxygenase activity"/>
    <property type="evidence" value="ECO:0007669"/>
    <property type="project" value="UniProtKB-KW"/>
</dbReference>
<reference evidence="8 9" key="1">
    <citation type="submission" date="2019-04" db="EMBL/GenBank/DDBJ databases">
        <title>Streptomyces lasaliensis sp. nov., an Actinomycete isolated from soil which produces the polyether antibiotic lasalocid.</title>
        <authorList>
            <person name="Erwin G."/>
            <person name="Haber C."/>
        </authorList>
    </citation>
    <scope>NUCLEOTIDE SEQUENCE [LARGE SCALE GENOMIC DNA]</scope>
    <source>
        <strain evidence="8 9">X-537</strain>
    </source>
</reference>
<evidence type="ECO:0000256" key="5">
    <source>
        <dbReference type="ARBA" id="ARBA00023004"/>
    </source>
</evidence>
<dbReference type="Pfam" id="PF00067">
    <property type="entry name" value="p450"/>
    <property type="match status" value="1"/>
</dbReference>
<dbReference type="AlphaFoldDB" id="A0A4U5WVB9"/>
<organism evidence="8 9">
    <name type="scientific">Streptomyces lasalocidi</name>
    <name type="common">Streptomyces lasaliensis</name>
    <dbReference type="NCBI Taxonomy" id="324833"/>
    <lineage>
        <taxon>Bacteria</taxon>
        <taxon>Bacillati</taxon>
        <taxon>Actinomycetota</taxon>
        <taxon>Actinomycetes</taxon>
        <taxon>Kitasatosporales</taxon>
        <taxon>Streptomycetaceae</taxon>
        <taxon>Streptomyces</taxon>
    </lineage>
</organism>
<evidence type="ECO:0000256" key="2">
    <source>
        <dbReference type="ARBA" id="ARBA00022617"/>
    </source>
</evidence>
<dbReference type="PANTHER" id="PTHR46696">
    <property type="entry name" value="P450, PUTATIVE (EUROFUNG)-RELATED"/>
    <property type="match status" value="1"/>
</dbReference>
<feature type="region of interest" description="Disordered" evidence="7">
    <location>
        <begin position="1"/>
        <end position="42"/>
    </location>
</feature>
<dbReference type="SUPFAM" id="SSF48264">
    <property type="entry name" value="Cytochrome P450"/>
    <property type="match status" value="1"/>
</dbReference>
<dbReference type="InterPro" id="IPR002397">
    <property type="entry name" value="Cyt_P450_B"/>
</dbReference>
<accession>A0A4U5WVB9</accession>
<keyword evidence="9" id="KW-1185">Reference proteome</keyword>
<keyword evidence="6" id="KW-0503">Monooxygenase</keyword>
<sequence length="416" mass="45393">MTKGHDMPNPDGDTATGCPVHADATTAPRPWTPGLPEPRPVEQLLLPDKTPVWMVTRYEDALTALNSRRLSKDLGSALQDLWPALGYDGRKSILNQHMNLADPPEHTRLRALVSRAFTPRRVADLGERIQKITDELLDGVAAAGTADLKDAFIAPLVSTVLYEMLGVPLADWAEFERNTYIFVGLGSSSSPEEVIASVGWFEDYLTRLTAQRRAEPGNDLISGLVQANVDGDALADLEIRSTVMLLLLAGAETTINLLSNGILHLLRDPHQLAELRSDPEKLGPAVEELLRLTSPVFTVVYRFAKEDMELGGARIAKGEHVMISLAAANHDPAQFADPDTLDIHRDASRHLALGHGTHFCIGAPLARLKARIALRTLIDRFDDLRLAVPDEQLTWTPSLVANSLDHLPVTVTATTA</sequence>
<keyword evidence="2" id="KW-0349">Heme</keyword>
<comment type="similarity">
    <text evidence="1">Belongs to the cytochrome P450 family.</text>
</comment>
<dbReference type="Gene3D" id="1.10.630.10">
    <property type="entry name" value="Cytochrome P450"/>
    <property type="match status" value="1"/>
</dbReference>
<evidence type="ECO:0000313" key="8">
    <source>
        <dbReference type="EMBL" id="TKT04756.1"/>
    </source>
</evidence>
<proteinExistence type="inferred from homology"/>
<dbReference type="EMBL" id="SZNQ01000001">
    <property type="protein sequence ID" value="TKT04756.1"/>
    <property type="molecule type" value="Genomic_DNA"/>
</dbReference>
<protein>
    <submittedName>
        <fullName evidence="8">Cytochrome P450</fullName>
    </submittedName>
</protein>
<dbReference type="Proteomes" id="UP000305929">
    <property type="component" value="Unassembled WGS sequence"/>
</dbReference>